<dbReference type="Pfam" id="PF20698">
    <property type="entry name" value="PIN-TPR-GreABC"/>
    <property type="match status" value="1"/>
</dbReference>
<reference evidence="5 6" key="1">
    <citation type="submission" date="2019-09" db="EMBL/GenBank/DDBJ databases">
        <authorList>
            <person name="Feng G."/>
        </authorList>
    </citation>
    <scope>NUCLEOTIDE SEQUENCE [LARGE SCALE GENOMIC DNA]</scope>
    <source>
        <strain evidence="4 5">KACC 19283</strain>
        <strain evidence="3 6">KACC 19284</strain>
    </source>
</reference>
<dbReference type="PROSITE" id="PS50005">
    <property type="entry name" value="TPR"/>
    <property type="match status" value="1"/>
</dbReference>
<evidence type="ECO:0000313" key="4">
    <source>
        <dbReference type="EMBL" id="KAA9024718.1"/>
    </source>
</evidence>
<evidence type="ECO:0000259" key="2">
    <source>
        <dbReference type="Pfam" id="PF20698"/>
    </source>
</evidence>
<evidence type="ECO:0000313" key="6">
    <source>
        <dbReference type="Proteomes" id="UP000326364"/>
    </source>
</evidence>
<organism evidence="4 5">
    <name type="scientific">Sphingobium limneticum</name>
    <dbReference type="NCBI Taxonomy" id="1007511"/>
    <lineage>
        <taxon>Bacteria</taxon>
        <taxon>Pseudomonadati</taxon>
        <taxon>Pseudomonadota</taxon>
        <taxon>Alphaproteobacteria</taxon>
        <taxon>Sphingomonadales</taxon>
        <taxon>Sphingomonadaceae</taxon>
        <taxon>Sphingobium</taxon>
    </lineage>
</organism>
<dbReference type="InterPro" id="IPR011990">
    <property type="entry name" value="TPR-like_helical_dom_sf"/>
</dbReference>
<accession>A0A5J5HU29</accession>
<name>A0A5J5HU29_9SPHN</name>
<evidence type="ECO:0000313" key="3">
    <source>
        <dbReference type="EMBL" id="KAA9012257.1"/>
    </source>
</evidence>
<keyword evidence="6" id="KW-1185">Reference proteome</keyword>
<dbReference type="InterPro" id="IPR019734">
    <property type="entry name" value="TPR_rpt"/>
</dbReference>
<dbReference type="SUPFAM" id="SSF48452">
    <property type="entry name" value="TPR-like"/>
    <property type="match status" value="2"/>
</dbReference>
<keyword evidence="1" id="KW-0802">TPR repeat</keyword>
<feature type="repeat" description="TPR" evidence="1">
    <location>
        <begin position="240"/>
        <end position="273"/>
    </location>
</feature>
<dbReference type="Proteomes" id="UP000325933">
    <property type="component" value="Unassembled WGS sequence"/>
</dbReference>
<gene>
    <name evidence="4" type="ORF">F4U95_21540</name>
    <name evidence="3" type="ORF">F4U96_21425</name>
</gene>
<evidence type="ECO:0000256" key="1">
    <source>
        <dbReference type="PROSITE-ProRule" id="PRU00339"/>
    </source>
</evidence>
<dbReference type="EMBL" id="VYQA01000024">
    <property type="protein sequence ID" value="KAA9024718.1"/>
    <property type="molecule type" value="Genomic_DNA"/>
</dbReference>
<dbReference type="Proteomes" id="UP000326364">
    <property type="component" value="Unassembled WGS sequence"/>
</dbReference>
<protein>
    <recommendedName>
        <fullName evidence="2">PIN domain-containing protein</fullName>
    </recommendedName>
</protein>
<comment type="caution">
    <text evidence="4">The sequence shown here is derived from an EMBL/GenBank/DDBJ whole genome shotgun (WGS) entry which is preliminary data.</text>
</comment>
<dbReference type="EMBL" id="VYQB01000024">
    <property type="protein sequence ID" value="KAA9012257.1"/>
    <property type="molecule type" value="Genomic_DNA"/>
</dbReference>
<dbReference type="InterPro" id="IPR048987">
    <property type="entry name" value="PIN-TPR-GreABC"/>
</dbReference>
<dbReference type="Gene3D" id="1.25.40.10">
    <property type="entry name" value="Tetratricopeptide repeat domain"/>
    <property type="match status" value="2"/>
</dbReference>
<proteinExistence type="predicted"/>
<feature type="domain" description="PIN" evidence="2">
    <location>
        <begin position="986"/>
        <end position="1126"/>
    </location>
</feature>
<dbReference type="RefSeq" id="WP_150412179.1">
    <property type="nucleotide sequence ID" value="NZ_VYPZ01000028.1"/>
</dbReference>
<sequence length="1314" mass="144135">MSVTSRELSAPKHWQEFENLAFDVYRRMWKTNDAEMHGREGQPQAGVDVYGTDRIEGRFTGVQCKGKDGDLQAAVTEKELRAEVAKARNFQPPLDVFILATTGPNDQALQQVARQISVEHAKLGLFEVRFTGWKTLRNLVSDHQDVLLKYYRDVAPVDVVEQIAESSQQNAAGFEQTHTLVRTAIKMMSDIRAGSDDDALAAQVSETSKLISDGSPRAAIRALERLMAREAENASPLARYRMLAGLGNAHYALGDEPRAIGLFYEAFDAYPDYPNARATKALALAMEGKRDEAEPIATAAFKDDQSSARNASIWIDTLASGTAVADIEAQLPPELTASADIQLHLGLRARENGDDAGHLAYAEAALRIEPDDWRMMSSVAEALVQPLAAVEALGITHEIPGPLRKDVDRAIRLMQSAWTKLVEQDSSFQGRHVAANLISLLGMLGRDIEAEKILDQALLANPDYAAYGIFEARRLAANGDWVAAAKMLDSLPESELPFDAFLLRTHAAFQMKDAQAAIAWSNKLGVAEGADVPPAERIELVEAMQVQAAILGGVERDTAVTAAIEKNPNSIVVRSILFDGLAQDDPLRDRLVSEIEALAQSELSVRERMHAAETLYVSGHYSMAADLYAPLHQKTDNFALQRRLQALNLADRRAEARKLFESLPPDLKTSDGYLPVGVAIYERSGLLKPALTLAERALQKLDVLRNRLIWIQLLTRLGRPVDFRAWLQQTPHDIEGAALELISLAQLVDRYLEDAPRALAFGYRALRDGYAEPRIHLAYALGLIIGGRSSKVTMAAPDRVEAGTGVVLINDATGEELHRIIETASDPRIEREELSPEDGFAKRLLGLRVGETVEIAKLGTAPQVFRVGEIQTQFLFAFRRTMRQFPALFPDNSAFGSITIDDSKGDDRFEEMFAMARARADRGKELENLYRDSVVPIPMFARFAGASIFDVWENFSHPKSLGLKAALGEEAEFASGRACAGNGVMVVDPLSVYAWSRMGLGPILSKLKDRLAVVQSTIDSLRHLVEEREGNHGRKSGTFGYDGVRYYLEELTEEAAARQIAQAKAALELAEALPVVPAETDQQVPQSVADMLADLNPAYHDSLIAALAPKRALLTDDFGLRVVAQAAGANTTWTQVFVQRVGLPGKLTHPEYRQVVAALMDANYKFVQFSAAEVIGQLQDNGWDADDRLRDFARHLTSQTLNQSSAARVVADVMLRARQLAGSANAAVFPKLLIEVADGVGRAKEAHALLGHAQQAMRALQAHAYIHVMLPRKLMGTTYLKPVNHLIAEPAQLASQDIDGFWEALRGAGLRTPS</sequence>
<evidence type="ECO:0000313" key="5">
    <source>
        <dbReference type="Proteomes" id="UP000325933"/>
    </source>
</evidence>